<gene>
    <name evidence="2" type="ORF">CVT26_010504</name>
</gene>
<sequence>MPRTTTRVPVPTTNLKERIAALEQRNASKTPSASRPVSPPPLPGVVPSSSATSTAPGFRDKIAKFERKGGVPVPRGRFGLGAPPPNTHGPSRQGELYGNRIPAPARTVSVGSSIYPGTGSAAVSRAASPTFSNVGAGDRRSFSLSSVGDFESEVGGPDYTPIASPTFTFPPDSPETVLSPSISSEMGATPEVSPALNLDGEAANFVKPVVKARGTSFQKALEIARSAEQAKLAGGLASPESAGVTPTGTGESGVQSPVGGEERENGEFSGQRVEMESQLQVQQQEQSSTTELGLGQHTEVQAAPSGDSASPSPSPSPSTALPVPSLSSATASIPSPALTDDTVLSPSIVSPTTVVSPSVLSPSSSVLSPVSPQEQAPAQGVPMVVAPTIQVTPLTIRKRGLSLSQPSAEVATPSAEVPPLPISQTKEAKQEEKTTSKEDEARGTASLSSPGSELPSPSSLQSSPGVPPPRYSSLHHTFFMVKDGSEELPAATNDGIAAAAAAAGVNRTGSTSPESQRVRPLPQVPPPTASVGASPEGKAAEDDDIAPPSIVVSDTSARTPSRKNSSNLTINSSALKNASSSTLVVTDDSTVANNRASANSITEVLTTYFKGPATPPMSPAAKLAYDASPEASPGLVRRQTEPANLHLYASANANANATRPPVPAAINPPDPASFLSPPQTGLSVAPSSGGTSSIGSFSTLNSASRPYSMSLLEGSPTTQVHTALRMTPATSRGVPVFLPPVSASGMPGTGRVRKSDWGHFPPTPTGVAGGEGEGEGGEGVEGQREDGEQEGEAEFGSVVVTQHKGAKSMVDFSELGMTRAATVSGATRTQFTAVVHGKVREATVPLPSSSSSSSTTSATTSSARRNAVPQTPQQQKEGRRNKRDTILETPLSPGHGELAALLQEAMLLEDTLSRGTLPAEEADSSVLSTSQHSQGEKKKLETIRESEGQSKTKDEKEKEQKEKEKEERKRIAAAQAQLQAKRDEPTSGKLKHTFLIPLSKARSQHRKEVSAPASAGGAGGQTPTSAYPPVSARGETFPSSASVSVSGSTTSLHRLEEPQPPVPARPKSAGVQENGHGRTQSQSSKSRPVTPENQAVTPTPGVGTRQPQPQTPSKSPGSRFGSFSRRIGGAISGHGHNGGRPSTIHGASASAHTHTQAHGHGHGGRYSNSTSSEISSIDSQPVATPPEGMLEFGVVPLRAQHTGTSVRSAVPSVSVSEYGRNGFGNGMGTGMGNANGSQTSFPSLSPKKSASSLGRATSFAEKMWSRARTKSSGIDDSAPRLPALGPPPALELSSIPGMEKELPRVVNPPKRSTSLQRHNNDLPPIPTEPLPPLPVITSSAFDSSKPPSTPPKPTAKTPATSKSASTSQAPQLPQLPDVSISDISNDSLLTPGFTADSASRSSWTSMSSAGSLGSLPSPLFDKDLFDAFPSVPGTMPVPQPGDVFGGGIVAGRRETTIPMGAAAAAVAGHAPAGGKGPMPFDAALLSSAIHLQGRRSGETAR</sequence>
<feature type="compositionally biased region" description="Polar residues" evidence="1">
    <location>
        <begin position="1077"/>
        <end position="1097"/>
    </location>
</feature>
<feature type="compositionally biased region" description="Low complexity" evidence="1">
    <location>
        <begin position="848"/>
        <end position="863"/>
    </location>
</feature>
<feature type="compositionally biased region" description="Low complexity" evidence="1">
    <location>
        <begin position="1145"/>
        <end position="1154"/>
    </location>
</feature>
<feature type="compositionally biased region" description="Pro residues" evidence="1">
    <location>
        <begin position="660"/>
        <end position="671"/>
    </location>
</feature>
<dbReference type="OrthoDB" id="3237291at2759"/>
<dbReference type="STRING" id="231916.A0A409Y0E5"/>
<feature type="compositionally biased region" description="Basic and acidic residues" evidence="1">
    <location>
        <begin position="58"/>
        <end position="69"/>
    </location>
</feature>
<organism evidence="2 3">
    <name type="scientific">Gymnopilus dilepis</name>
    <dbReference type="NCBI Taxonomy" id="231916"/>
    <lineage>
        <taxon>Eukaryota</taxon>
        <taxon>Fungi</taxon>
        <taxon>Dikarya</taxon>
        <taxon>Basidiomycota</taxon>
        <taxon>Agaricomycotina</taxon>
        <taxon>Agaricomycetes</taxon>
        <taxon>Agaricomycetidae</taxon>
        <taxon>Agaricales</taxon>
        <taxon>Agaricineae</taxon>
        <taxon>Hymenogastraceae</taxon>
        <taxon>Gymnopilus</taxon>
    </lineage>
</organism>
<keyword evidence="3" id="KW-1185">Reference proteome</keyword>
<feature type="compositionally biased region" description="Low complexity" evidence="1">
    <location>
        <begin position="1234"/>
        <end position="1253"/>
    </location>
</feature>
<feature type="compositionally biased region" description="Basic and acidic residues" evidence="1">
    <location>
        <begin position="934"/>
        <end position="970"/>
    </location>
</feature>
<feature type="region of interest" description="Disordered" evidence="1">
    <location>
        <begin position="120"/>
        <end position="140"/>
    </location>
</feature>
<feature type="region of interest" description="Disordered" evidence="1">
    <location>
        <begin position="501"/>
        <end position="570"/>
    </location>
</feature>
<name>A0A409Y0E5_9AGAR</name>
<protein>
    <submittedName>
        <fullName evidence="2">Uncharacterized protein</fullName>
    </submittedName>
</protein>
<feature type="compositionally biased region" description="Low complexity" evidence="1">
    <location>
        <begin position="1112"/>
        <end position="1129"/>
    </location>
</feature>
<feature type="compositionally biased region" description="Low complexity" evidence="1">
    <location>
        <begin position="276"/>
        <end position="292"/>
    </location>
</feature>
<feature type="region of interest" description="Disordered" evidence="1">
    <location>
        <begin position="1229"/>
        <end position="1412"/>
    </location>
</feature>
<dbReference type="Proteomes" id="UP000284706">
    <property type="component" value="Unassembled WGS sequence"/>
</dbReference>
<feature type="region of interest" description="Disordered" evidence="1">
    <location>
        <begin position="732"/>
        <end position="792"/>
    </location>
</feature>
<feature type="compositionally biased region" description="Basic and acidic residues" evidence="1">
    <location>
        <begin position="426"/>
        <end position="442"/>
    </location>
</feature>
<feature type="compositionally biased region" description="Polar residues" evidence="1">
    <location>
        <begin position="552"/>
        <end position="570"/>
    </location>
</feature>
<evidence type="ECO:0000256" key="1">
    <source>
        <dbReference type="SAM" id="MobiDB-lite"/>
    </source>
</evidence>
<accession>A0A409Y0E5</accession>
<evidence type="ECO:0000313" key="2">
    <source>
        <dbReference type="EMBL" id="PPQ96465.1"/>
    </source>
</evidence>
<feature type="compositionally biased region" description="Low complexity" evidence="1">
    <location>
        <begin position="446"/>
        <end position="464"/>
    </location>
</feature>
<evidence type="ECO:0000313" key="3">
    <source>
        <dbReference type="Proteomes" id="UP000284706"/>
    </source>
</evidence>
<feature type="compositionally biased region" description="Low complexity" evidence="1">
    <location>
        <begin position="1039"/>
        <end position="1051"/>
    </location>
</feature>
<feature type="compositionally biased region" description="Polar residues" evidence="1">
    <location>
        <begin position="176"/>
        <end position="186"/>
    </location>
</feature>
<feature type="region of interest" description="Disordered" evidence="1">
    <location>
        <begin position="229"/>
        <end position="384"/>
    </location>
</feature>
<feature type="region of interest" description="Disordered" evidence="1">
    <location>
        <begin position="155"/>
        <end position="195"/>
    </location>
</feature>
<feature type="compositionally biased region" description="Low complexity" evidence="1">
    <location>
        <begin position="342"/>
        <end position="372"/>
    </location>
</feature>
<feature type="region of interest" description="Disordered" evidence="1">
    <location>
        <begin position="401"/>
        <end position="473"/>
    </location>
</feature>
<feature type="region of interest" description="Disordered" evidence="1">
    <location>
        <begin position="21"/>
        <end position="99"/>
    </location>
</feature>
<feature type="compositionally biased region" description="Low complexity" evidence="1">
    <location>
        <begin position="302"/>
        <end position="329"/>
    </location>
</feature>
<feature type="compositionally biased region" description="Low complexity" evidence="1">
    <location>
        <begin position="687"/>
        <end position="697"/>
    </location>
</feature>
<feature type="region of interest" description="Disordered" evidence="1">
    <location>
        <begin position="918"/>
        <end position="1188"/>
    </location>
</feature>
<feature type="compositionally biased region" description="Pro residues" evidence="1">
    <location>
        <begin position="1323"/>
        <end position="1334"/>
    </location>
</feature>
<feature type="region of interest" description="Disordered" evidence="1">
    <location>
        <begin position="844"/>
        <end position="894"/>
    </location>
</feature>
<proteinExistence type="predicted"/>
<feature type="compositionally biased region" description="Low complexity" evidence="1">
    <location>
        <begin position="1167"/>
        <end position="1179"/>
    </location>
</feature>
<feature type="compositionally biased region" description="Polar residues" evidence="1">
    <location>
        <begin position="676"/>
        <end position="686"/>
    </location>
</feature>
<feature type="compositionally biased region" description="Low complexity" evidence="1">
    <location>
        <begin position="1354"/>
        <end position="1371"/>
    </location>
</feature>
<reference evidence="2 3" key="1">
    <citation type="journal article" date="2018" name="Evol. Lett.">
        <title>Horizontal gene cluster transfer increased hallucinogenic mushroom diversity.</title>
        <authorList>
            <person name="Reynolds H.T."/>
            <person name="Vijayakumar V."/>
            <person name="Gluck-Thaler E."/>
            <person name="Korotkin H.B."/>
            <person name="Matheny P.B."/>
            <person name="Slot J.C."/>
        </authorList>
    </citation>
    <scope>NUCLEOTIDE SEQUENCE [LARGE SCALE GENOMIC DNA]</scope>
    <source>
        <strain evidence="2 3">SRW20</strain>
    </source>
</reference>
<dbReference type="InParanoid" id="A0A409Y0E5"/>
<feature type="region of interest" description="Disordered" evidence="1">
    <location>
        <begin position="659"/>
        <end position="697"/>
    </location>
</feature>
<comment type="caution">
    <text evidence="2">The sequence shown here is derived from an EMBL/GenBank/DDBJ whole genome shotgun (WGS) entry which is preliminary data.</text>
</comment>
<feature type="compositionally biased region" description="Low complexity" evidence="1">
    <location>
        <begin position="1010"/>
        <end position="1025"/>
    </location>
</feature>
<feature type="compositionally biased region" description="Polar residues" evidence="1">
    <location>
        <begin position="244"/>
        <end position="255"/>
    </location>
</feature>
<dbReference type="EMBL" id="NHYE01001368">
    <property type="protein sequence ID" value="PPQ96465.1"/>
    <property type="molecule type" value="Genomic_DNA"/>
</dbReference>
<feature type="compositionally biased region" description="Low complexity" evidence="1">
    <location>
        <begin position="1397"/>
        <end position="1412"/>
    </location>
</feature>